<dbReference type="EMBL" id="GL832958">
    <property type="protein sequence ID" value="EGD80711.1"/>
    <property type="molecule type" value="Genomic_DNA"/>
</dbReference>
<dbReference type="GO" id="GO:0006303">
    <property type="term" value="P:double-strand break repair via nonhomologous end joining"/>
    <property type="evidence" value="ECO:0007669"/>
    <property type="project" value="UniProtKB-ARBA"/>
</dbReference>
<accession>F2TZY3</accession>
<proteinExistence type="predicted"/>
<keyword evidence="9" id="KW-1185">Reference proteome</keyword>
<dbReference type="GeneID" id="16077869"/>
<dbReference type="InParanoid" id="F2TZY3"/>
<feature type="coiled-coil region" evidence="5">
    <location>
        <begin position="127"/>
        <end position="154"/>
    </location>
</feature>
<feature type="compositionally biased region" description="Low complexity" evidence="6">
    <location>
        <begin position="299"/>
        <end position="317"/>
    </location>
</feature>
<sequence length="379" mass="41566">MALLEVDGGDAGTCYALAQWTGKAGESSLSIAVSNGTNTFNGQMTRRDMRAWIKTTSLEHADYTKHLAQAFSGHNHFYDYVLHEAKELRVKFQAADGIKVLLAKVPLRDITSTEESYQVLAAFVAQHVAARRKVKQLRADIDRLRDETTEMHERAHRVKAQLAKRTKETKLQLISAVNKRKTEIYNLHHPKSPRRQWPSLRRQGSWTRSQERAWQDGHSIEPSWDGPASASMSPDRMTTATGVSHRGGDSGGDHRGHRRSAKRGGAARYHDDDDNYDDDDDGDGGADGGRSGRGGNDGYDGVSNDKSASSSSSSLVSRANADTDGDGGAARSSTLLQLASKQSSTTTGRRRRKKRAVSSTSARQTTTNDDDDEALLLDL</sequence>
<feature type="domain" description="XRCC4 N-terminal" evidence="7">
    <location>
        <begin position="14"/>
        <end position="107"/>
    </location>
</feature>
<feature type="compositionally biased region" description="Polar residues" evidence="6">
    <location>
        <begin position="230"/>
        <end position="242"/>
    </location>
</feature>
<evidence type="ECO:0000256" key="2">
    <source>
        <dbReference type="ARBA" id="ARBA00022763"/>
    </source>
</evidence>
<gene>
    <name evidence="8" type="ORF">PTSG_01301</name>
</gene>
<evidence type="ECO:0000259" key="7">
    <source>
        <dbReference type="Pfam" id="PF06632"/>
    </source>
</evidence>
<keyword evidence="2" id="KW-0227">DNA damage</keyword>
<dbReference type="KEGG" id="sre:PTSG_01301"/>
<name>F2TZY3_SALR5</name>
<evidence type="ECO:0000313" key="8">
    <source>
        <dbReference type="EMBL" id="EGD80711.1"/>
    </source>
</evidence>
<dbReference type="AlphaFoldDB" id="F2TZY3"/>
<evidence type="ECO:0000256" key="6">
    <source>
        <dbReference type="SAM" id="MobiDB-lite"/>
    </source>
</evidence>
<feature type="compositionally biased region" description="Gly residues" evidence="6">
    <location>
        <begin position="285"/>
        <end position="298"/>
    </location>
</feature>
<reference evidence="8" key="1">
    <citation type="submission" date="2009-08" db="EMBL/GenBank/DDBJ databases">
        <title>Annotation of Salpingoeca rosetta.</title>
        <authorList>
            <consortium name="The Broad Institute Genome Sequencing Platform"/>
            <person name="Russ C."/>
            <person name="Cuomo C."/>
            <person name="Burger G."/>
            <person name="Gray M.W."/>
            <person name="Holland P.W.H."/>
            <person name="King N."/>
            <person name="Lang F.B.F."/>
            <person name="Roger A.J."/>
            <person name="Ruiz-Trillo I."/>
            <person name="Young S.K."/>
            <person name="Zeng Q."/>
            <person name="Gargeya S."/>
            <person name="Alvarado L."/>
            <person name="Berlin A."/>
            <person name="Chapman S.B."/>
            <person name="Chen Z."/>
            <person name="Freedman E."/>
            <person name="Gellesch M."/>
            <person name="Goldberg J."/>
            <person name="Griggs A."/>
            <person name="Gujja S."/>
            <person name="Heilman E."/>
            <person name="Heiman D."/>
            <person name="Howarth C."/>
            <person name="Mehta T."/>
            <person name="Neiman D."/>
            <person name="Pearson M."/>
            <person name="Roberts A."/>
            <person name="Saif S."/>
            <person name="Shea T."/>
            <person name="Shenoy N."/>
            <person name="Sisk P."/>
            <person name="Stolte C."/>
            <person name="Sykes S."/>
            <person name="White J."/>
            <person name="Yandava C."/>
            <person name="Haas B."/>
            <person name="Nusbaum C."/>
            <person name="Birren B."/>
        </authorList>
    </citation>
    <scope>NUCLEOTIDE SEQUENCE [LARGE SCALE GENOMIC DNA]</scope>
    <source>
        <strain evidence="8">ATCC 50818</strain>
    </source>
</reference>
<dbReference type="InterPro" id="IPR053961">
    <property type="entry name" value="XRCC4_N"/>
</dbReference>
<evidence type="ECO:0000256" key="3">
    <source>
        <dbReference type="ARBA" id="ARBA00023204"/>
    </source>
</evidence>
<dbReference type="Proteomes" id="UP000007799">
    <property type="component" value="Unassembled WGS sequence"/>
</dbReference>
<evidence type="ECO:0000256" key="5">
    <source>
        <dbReference type="SAM" id="Coils"/>
    </source>
</evidence>
<evidence type="ECO:0000256" key="4">
    <source>
        <dbReference type="ARBA" id="ARBA00023242"/>
    </source>
</evidence>
<organism evidence="9">
    <name type="scientific">Salpingoeca rosetta (strain ATCC 50818 / BSB-021)</name>
    <dbReference type="NCBI Taxonomy" id="946362"/>
    <lineage>
        <taxon>Eukaryota</taxon>
        <taxon>Choanoflagellata</taxon>
        <taxon>Craspedida</taxon>
        <taxon>Salpingoecidae</taxon>
        <taxon>Salpingoeca</taxon>
    </lineage>
</organism>
<dbReference type="Gene3D" id="2.170.210.10">
    <property type="entry name" value="DNA double-strand break repair and VJ recombination XRCC4, N-terminal"/>
    <property type="match status" value="1"/>
</dbReference>
<feature type="compositionally biased region" description="Basic and acidic residues" evidence="6">
    <location>
        <begin position="209"/>
        <end position="219"/>
    </location>
</feature>
<comment type="subcellular location">
    <subcellularLocation>
        <location evidence="1">Nucleus</location>
    </subcellularLocation>
</comment>
<keyword evidence="3" id="KW-0234">DNA repair</keyword>
<feature type="compositionally biased region" description="Acidic residues" evidence="6">
    <location>
        <begin position="368"/>
        <end position="379"/>
    </location>
</feature>
<evidence type="ECO:0000256" key="1">
    <source>
        <dbReference type="ARBA" id="ARBA00004123"/>
    </source>
</evidence>
<dbReference type="RefSeq" id="XP_004997272.1">
    <property type="nucleotide sequence ID" value="XM_004997215.1"/>
</dbReference>
<keyword evidence="4" id="KW-0539">Nucleus</keyword>
<evidence type="ECO:0000313" key="9">
    <source>
        <dbReference type="Proteomes" id="UP000007799"/>
    </source>
</evidence>
<protein>
    <recommendedName>
        <fullName evidence="7">XRCC4 N-terminal domain-containing protein</fullName>
    </recommendedName>
</protein>
<dbReference type="InterPro" id="IPR038051">
    <property type="entry name" value="XRCC4-like_N_sf"/>
</dbReference>
<dbReference type="Pfam" id="PF06632">
    <property type="entry name" value="XRCC4"/>
    <property type="match status" value="1"/>
</dbReference>
<dbReference type="GO" id="GO:0005634">
    <property type="term" value="C:nucleus"/>
    <property type="evidence" value="ECO:0007669"/>
    <property type="project" value="UniProtKB-SubCell"/>
</dbReference>
<keyword evidence="5" id="KW-0175">Coiled coil</keyword>
<feature type="compositionally biased region" description="Acidic residues" evidence="6">
    <location>
        <begin position="272"/>
        <end position="284"/>
    </location>
</feature>
<feature type="region of interest" description="Disordered" evidence="6">
    <location>
        <begin position="186"/>
        <end position="379"/>
    </location>
</feature>